<evidence type="ECO:0000256" key="2">
    <source>
        <dbReference type="ARBA" id="ARBA00022723"/>
    </source>
</evidence>
<dbReference type="InterPro" id="IPR001279">
    <property type="entry name" value="Metallo-B-lactamas"/>
</dbReference>
<keyword evidence="3" id="KW-0378">Hydrolase</keyword>
<dbReference type="PANTHER" id="PTHR42978:SF6">
    <property type="entry name" value="QUORUM-QUENCHING LACTONASE YTNP-RELATED"/>
    <property type="match status" value="1"/>
</dbReference>
<dbReference type="STRING" id="687842.ASU31_00405"/>
<dbReference type="Pfam" id="PF00753">
    <property type="entry name" value="Lactamase_B"/>
    <property type="match status" value="1"/>
</dbReference>
<comment type="caution">
    <text evidence="6">The sequence shown here is derived from an EMBL/GenBank/DDBJ whole genome shotgun (WGS) entry which is preliminary data.</text>
</comment>
<dbReference type="Proteomes" id="UP000051950">
    <property type="component" value="Unassembled WGS sequence"/>
</dbReference>
<dbReference type="GO" id="GO:0016787">
    <property type="term" value="F:hydrolase activity"/>
    <property type="evidence" value="ECO:0007669"/>
    <property type="project" value="UniProtKB-KW"/>
</dbReference>
<evidence type="ECO:0000313" key="7">
    <source>
        <dbReference type="Proteomes" id="UP000051950"/>
    </source>
</evidence>
<feature type="domain" description="Metallo-beta-lactamase" evidence="5">
    <location>
        <begin position="59"/>
        <end position="264"/>
    </location>
</feature>
<dbReference type="RefSeq" id="WP_057930424.1">
    <property type="nucleotide sequence ID" value="NZ_LMZQ01000001.1"/>
</dbReference>
<organism evidence="6 7">
    <name type="scientific">Pedobacter ginsenosidimutans</name>
    <dbReference type="NCBI Taxonomy" id="687842"/>
    <lineage>
        <taxon>Bacteria</taxon>
        <taxon>Pseudomonadati</taxon>
        <taxon>Bacteroidota</taxon>
        <taxon>Sphingobacteriia</taxon>
        <taxon>Sphingobacteriales</taxon>
        <taxon>Sphingobacteriaceae</taxon>
        <taxon>Pedobacter</taxon>
    </lineage>
</organism>
<keyword evidence="7" id="KW-1185">Reference proteome</keyword>
<proteinExistence type="inferred from homology"/>
<dbReference type="SUPFAM" id="SSF56281">
    <property type="entry name" value="Metallo-hydrolase/oxidoreductase"/>
    <property type="match status" value="1"/>
</dbReference>
<dbReference type="OrthoDB" id="9802897at2"/>
<dbReference type="AlphaFoldDB" id="A0A0T5VVB6"/>
<reference evidence="6 7" key="1">
    <citation type="submission" date="2015-11" db="EMBL/GenBank/DDBJ databases">
        <title>Sequence of Pedobacter ginsenosidimutans.</title>
        <authorList>
            <person name="Carson E."/>
            <person name="Keyser V."/>
            <person name="Newman J."/>
            <person name="Miller J."/>
        </authorList>
    </citation>
    <scope>NUCLEOTIDE SEQUENCE [LARGE SCALE GENOMIC DNA]</scope>
    <source>
        <strain evidence="6 7">KACC 14530</strain>
    </source>
</reference>
<dbReference type="CDD" id="cd07720">
    <property type="entry name" value="OPHC2-like_MBL-fold"/>
    <property type="match status" value="1"/>
</dbReference>
<evidence type="ECO:0000259" key="5">
    <source>
        <dbReference type="SMART" id="SM00849"/>
    </source>
</evidence>
<dbReference type="GO" id="GO:0046872">
    <property type="term" value="F:metal ion binding"/>
    <property type="evidence" value="ECO:0007669"/>
    <property type="project" value="UniProtKB-KW"/>
</dbReference>
<dbReference type="InterPro" id="IPR036866">
    <property type="entry name" value="RibonucZ/Hydroxyglut_hydro"/>
</dbReference>
<dbReference type="SMART" id="SM00849">
    <property type="entry name" value="Lactamase_B"/>
    <property type="match status" value="1"/>
</dbReference>
<dbReference type="InterPro" id="IPR051013">
    <property type="entry name" value="MBL_superfamily_lactonases"/>
</dbReference>
<keyword evidence="4" id="KW-0862">Zinc</keyword>
<accession>A0A0T5VVB6</accession>
<sequence length="290" mass="31674">MERLNIPAFYQFRLGNLEIIALSDGTVKIPTDKIMLFAQSGETEALLHAAFAKTDYEASINSFLVKLGEKLIIIDTGAGDLMGPGSGHLLESLNAAGYTSEDIDVVLLTHIHGDHSGGLVIDGQLAFPNATLYVNQNDFDYWLSEEQMNRVKPERQKSFRNAMAKVGPWADAGKVKTFTKDEELFPGLFSWAQPGHTLGHTYFVITSGSEKLVVCADIVHVAPIQLANPEIAITLDVDPEAAVIKRKEVLKIAADERFWLAANHISFPGFGHVIKAGAGYQWVSADYSTG</sequence>
<comment type="similarity">
    <text evidence="1">Belongs to the metallo-beta-lactamase superfamily.</text>
</comment>
<dbReference type="EMBL" id="LMZQ01000001">
    <property type="protein sequence ID" value="KRT17795.1"/>
    <property type="molecule type" value="Genomic_DNA"/>
</dbReference>
<evidence type="ECO:0000313" key="6">
    <source>
        <dbReference type="EMBL" id="KRT17795.1"/>
    </source>
</evidence>
<dbReference type="Gene3D" id="3.60.15.10">
    <property type="entry name" value="Ribonuclease Z/Hydroxyacylglutathione hydrolase-like"/>
    <property type="match status" value="1"/>
</dbReference>
<protein>
    <recommendedName>
        <fullName evidence="5">Metallo-beta-lactamase domain-containing protein</fullName>
    </recommendedName>
</protein>
<dbReference type="PANTHER" id="PTHR42978">
    <property type="entry name" value="QUORUM-QUENCHING LACTONASE YTNP-RELATED-RELATED"/>
    <property type="match status" value="1"/>
</dbReference>
<name>A0A0T5VVB6_9SPHI</name>
<evidence type="ECO:0000256" key="3">
    <source>
        <dbReference type="ARBA" id="ARBA00022801"/>
    </source>
</evidence>
<evidence type="ECO:0000256" key="1">
    <source>
        <dbReference type="ARBA" id="ARBA00007749"/>
    </source>
</evidence>
<keyword evidence="2" id="KW-0479">Metal-binding</keyword>
<evidence type="ECO:0000256" key="4">
    <source>
        <dbReference type="ARBA" id="ARBA00022833"/>
    </source>
</evidence>
<gene>
    <name evidence="6" type="ORF">ASU31_00405</name>
</gene>